<proteinExistence type="inferred from homology"/>
<keyword evidence="5 8" id="KW-0812">Transmembrane</keyword>
<reference evidence="10" key="2">
    <citation type="submission" date="2021-04" db="EMBL/GenBank/DDBJ databases">
        <authorList>
            <person name="Gilroy R."/>
        </authorList>
    </citation>
    <scope>NUCLEOTIDE SEQUENCE</scope>
    <source>
        <strain evidence="10">811</strain>
    </source>
</reference>
<organism evidence="10 11">
    <name type="scientific">Candidatus Borkfalkia faecipullorum</name>
    <dbReference type="NCBI Taxonomy" id="2838510"/>
    <lineage>
        <taxon>Bacteria</taxon>
        <taxon>Bacillati</taxon>
        <taxon>Bacillota</taxon>
        <taxon>Clostridia</taxon>
        <taxon>Christensenellales</taxon>
        <taxon>Christensenellaceae</taxon>
        <taxon>Candidatus Borkfalkia</taxon>
    </lineage>
</organism>
<dbReference type="Proteomes" id="UP000824204">
    <property type="component" value="Unassembled WGS sequence"/>
</dbReference>
<evidence type="ECO:0000256" key="5">
    <source>
        <dbReference type="ARBA" id="ARBA00022692"/>
    </source>
</evidence>
<evidence type="ECO:0000256" key="6">
    <source>
        <dbReference type="ARBA" id="ARBA00022989"/>
    </source>
</evidence>
<protein>
    <submittedName>
        <fullName evidence="10">ABC transporter permease</fullName>
    </submittedName>
</protein>
<evidence type="ECO:0000256" key="2">
    <source>
        <dbReference type="ARBA" id="ARBA00007069"/>
    </source>
</evidence>
<dbReference type="EMBL" id="DXFX01000056">
    <property type="protein sequence ID" value="HIX07713.1"/>
    <property type="molecule type" value="Genomic_DNA"/>
</dbReference>
<dbReference type="PROSITE" id="PS50928">
    <property type="entry name" value="ABC_TM1"/>
    <property type="match status" value="1"/>
</dbReference>
<dbReference type="SUPFAM" id="SSF161098">
    <property type="entry name" value="MetI-like"/>
    <property type="match status" value="1"/>
</dbReference>
<feature type="transmembrane region" description="Helical" evidence="8">
    <location>
        <begin position="177"/>
        <end position="199"/>
    </location>
</feature>
<keyword evidence="7 8" id="KW-0472">Membrane</keyword>
<evidence type="ECO:0000313" key="10">
    <source>
        <dbReference type="EMBL" id="HIX07713.1"/>
    </source>
</evidence>
<dbReference type="AlphaFoldDB" id="A0A9D1V885"/>
<dbReference type="PANTHER" id="PTHR42929">
    <property type="entry name" value="INNER MEMBRANE ABC TRANSPORTER PERMEASE PROTEIN YDCU-RELATED-RELATED"/>
    <property type="match status" value="1"/>
</dbReference>
<dbReference type="Pfam" id="PF00528">
    <property type="entry name" value="BPD_transp_1"/>
    <property type="match status" value="1"/>
</dbReference>
<feature type="domain" description="ABC transmembrane type-1" evidence="9">
    <location>
        <begin position="63"/>
        <end position="254"/>
    </location>
</feature>
<evidence type="ECO:0000313" key="11">
    <source>
        <dbReference type="Proteomes" id="UP000824204"/>
    </source>
</evidence>
<dbReference type="CDD" id="cd06261">
    <property type="entry name" value="TM_PBP2"/>
    <property type="match status" value="1"/>
</dbReference>
<dbReference type="GO" id="GO:0005886">
    <property type="term" value="C:plasma membrane"/>
    <property type="evidence" value="ECO:0007669"/>
    <property type="project" value="UniProtKB-SubCell"/>
</dbReference>
<evidence type="ECO:0000256" key="7">
    <source>
        <dbReference type="ARBA" id="ARBA00023136"/>
    </source>
</evidence>
<feature type="transmembrane region" description="Helical" evidence="8">
    <location>
        <begin position="235"/>
        <end position="257"/>
    </location>
</feature>
<comment type="similarity">
    <text evidence="2">Belongs to the binding-protein-dependent transport system permease family. CysTW subfamily.</text>
</comment>
<gene>
    <name evidence="10" type="ORF">H9741_04535</name>
</gene>
<feature type="transmembrane region" description="Helical" evidence="8">
    <location>
        <begin position="137"/>
        <end position="156"/>
    </location>
</feature>
<feature type="transmembrane region" description="Helical" evidence="8">
    <location>
        <begin position="12"/>
        <end position="35"/>
    </location>
</feature>
<comment type="subcellular location">
    <subcellularLocation>
        <location evidence="1 8">Cell membrane</location>
        <topology evidence="1 8">Multi-pass membrane protein</topology>
    </subcellularLocation>
</comment>
<evidence type="ECO:0000256" key="4">
    <source>
        <dbReference type="ARBA" id="ARBA00022475"/>
    </source>
</evidence>
<evidence type="ECO:0000256" key="1">
    <source>
        <dbReference type="ARBA" id="ARBA00004651"/>
    </source>
</evidence>
<reference evidence="10" key="1">
    <citation type="journal article" date="2021" name="PeerJ">
        <title>Extensive microbial diversity within the chicken gut microbiome revealed by metagenomics and culture.</title>
        <authorList>
            <person name="Gilroy R."/>
            <person name="Ravi A."/>
            <person name="Getino M."/>
            <person name="Pursley I."/>
            <person name="Horton D.L."/>
            <person name="Alikhan N.F."/>
            <person name="Baker D."/>
            <person name="Gharbi K."/>
            <person name="Hall N."/>
            <person name="Watson M."/>
            <person name="Adriaenssens E.M."/>
            <person name="Foster-Nyarko E."/>
            <person name="Jarju S."/>
            <person name="Secka A."/>
            <person name="Antonio M."/>
            <person name="Oren A."/>
            <person name="Chaudhuri R.R."/>
            <person name="La Ragione R."/>
            <person name="Hildebrand F."/>
            <person name="Pallen M.J."/>
        </authorList>
    </citation>
    <scope>NUCLEOTIDE SEQUENCE</scope>
    <source>
        <strain evidence="10">811</strain>
    </source>
</reference>
<dbReference type="PANTHER" id="PTHR42929:SF1">
    <property type="entry name" value="INNER MEMBRANE ABC TRANSPORTER PERMEASE PROTEIN YDCU-RELATED"/>
    <property type="match status" value="1"/>
</dbReference>
<evidence type="ECO:0000256" key="3">
    <source>
        <dbReference type="ARBA" id="ARBA00022448"/>
    </source>
</evidence>
<sequence length="270" mass="30429">MMQMHFSRKQLCIPYALFLVLFVIIPMLLILFYAFTETVDGAIRFSFANFINFFTSTAKLSTLLMSITVAIISTAACLLIAYPVAYILARSKLRKKNVLLMIFILPMWINFVLRITALRELLDLIGLLGSQNYLNTIIGMVYDFLPFMILPLYTTLEKLDNSYLEAAADLGGSKFTVFTKVTFPLSLPGVISGVTMVFMPSMTNYVVSDTLSNFNITILGKLIDQYFTSYDNWHMGSMISIILLVIIFLTLLATGGFKDSDREARGANLW</sequence>
<keyword evidence="6 8" id="KW-1133">Transmembrane helix</keyword>
<dbReference type="GO" id="GO:0055085">
    <property type="term" value="P:transmembrane transport"/>
    <property type="evidence" value="ECO:0007669"/>
    <property type="project" value="InterPro"/>
</dbReference>
<comment type="caution">
    <text evidence="10">The sequence shown here is derived from an EMBL/GenBank/DDBJ whole genome shotgun (WGS) entry which is preliminary data.</text>
</comment>
<keyword evidence="4" id="KW-1003">Cell membrane</keyword>
<feature type="transmembrane region" description="Helical" evidence="8">
    <location>
        <begin position="63"/>
        <end position="86"/>
    </location>
</feature>
<dbReference type="InterPro" id="IPR000515">
    <property type="entry name" value="MetI-like"/>
</dbReference>
<feature type="transmembrane region" description="Helical" evidence="8">
    <location>
        <begin position="98"/>
        <end position="117"/>
    </location>
</feature>
<evidence type="ECO:0000256" key="8">
    <source>
        <dbReference type="RuleBase" id="RU363032"/>
    </source>
</evidence>
<keyword evidence="3 8" id="KW-0813">Transport</keyword>
<dbReference type="InterPro" id="IPR035906">
    <property type="entry name" value="MetI-like_sf"/>
</dbReference>
<name>A0A9D1V885_9FIRM</name>
<dbReference type="Gene3D" id="1.10.3720.10">
    <property type="entry name" value="MetI-like"/>
    <property type="match status" value="1"/>
</dbReference>
<accession>A0A9D1V885</accession>
<evidence type="ECO:0000259" key="9">
    <source>
        <dbReference type="PROSITE" id="PS50928"/>
    </source>
</evidence>